<feature type="transmembrane region" description="Helical" evidence="1">
    <location>
        <begin position="177"/>
        <end position="198"/>
    </location>
</feature>
<dbReference type="RefSeq" id="XP_001830640.2">
    <property type="nucleotide sequence ID" value="XM_001830588.2"/>
</dbReference>
<feature type="transmembrane region" description="Helical" evidence="1">
    <location>
        <begin position="24"/>
        <end position="41"/>
    </location>
</feature>
<dbReference type="OrthoDB" id="2982596at2759"/>
<dbReference type="VEuPathDB" id="FungiDB:CC1G_12635"/>
<dbReference type="AlphaFoldDB" id="A8N734"/>
<dbReference type="EMBL" id="AACS02000003">
    <property type="protein sequence ID" value="EAU91167.2"/>
    <property type="molecule type" value="Genomic_DNA"/>
</dbReference>
<comment type="caution">
    <text evidence="3">The sequence shown here is derived from an EMBL/GenBank/DDBJ whole genome shotgun (WGS) entry which is preliminary data.</text>
</comment>
<dbReference type="KEGG" id="cci:CC1G_12635"/>
<evidence type="ECO:0000259" key="2">
    <source>
        <dbReference type="Pfam" id="PF20151"/>
    </source>
</evidence>
<protein>
    <recommendedName>
        <fullName evidence="2">DUF6533 domain-containing protein</fullName>
    </recommendedName>
</protein>
<dbReference type="Pfam" id="PF20151">
    <property type="entry name" value="DUF6533"/>
    <property type="match status" value="1"/>
</dbReference>
<keyword evidence="1" id="KW-0472">Membrane</keyword>
<keyword evidence="4" id="KW-1185">Reference proteome</keyword>
<dbReference type="InParanoid" id="A8N734"/>
<feature type="domain" description="DUF6533" evidence="2">
    <location>
        <begin position="27"/>
        <end position="72"/>
    </location>
</feature>
<dbReference type="InterPro" id="IPR045340">
    <property type="entry name" value="DUF6533"/>
</dbReference>
<feature type="transmembrane region" description="Helical" evidence="1">
    <location>
        <begin position="95"/>
        <end position="117"/>
    </location>
</feature>
<feature type="transmembrane region" description="Helical" evidence="1">
    <location>
        <begin position="219"/>
        <end position="237"/>
    </location>
</feature>
<keyword evidence="1" id="KW-0812">Transmembrane</keyword>
<keyword evidence="1" id="KW-1133">Transmembrane helix</keyword>
<name>A8N734_COPC7</name>
<dbReference type="Proteomes" id="UP000001861">
    <property type="component" value="Unassembled WGS sequence"/>
</dbReference>
<evidence type="ECO:0000313" key="3">
    <source>
        <dbReference type="EMBL" id="EAU91167.2"/>
    </source>
</evidence>
<dbReference type="STRING" id="240176.A8N734"/>
<dbReference type="OMA" id="SIMIRLR"/>
<gene>
    <name evidence="3" type="ORF">CC1G_12635</name>
</gene>
<dbReference type="GeneID" id="6007096"/>
<evidence type="ECO:0000256" key="1">
    <source>
        <dbReference type="SAM" id="Phobius"/>
    </source>
</evidence>
<feature type="transmembrane region" description="Helical" evidence="1">
    <location>
        <begin position="243"/>
        <end position="259"/>
    </location>
</feature>
<reference evidence="3 4" key="1">
    <citation type="journal article" date="2010" name="Proc. Natl. Acad. Sci. U.S.A.">
        <title>Insights into evolution of multicellular fungi from the assembled chromosomes of the mushroom Coprinopsis cinerea (Coprinus cinereus).</title>
        <authorList>
            <person name="Stajich J.E."/>
            <person name="Wilke S.K."/>
            <person name="Ahren D."/>
            <person name="Au C.H."/>
            <person name="Birren B.W."/>
            <person name="Borodovsky M."/>
            <person name="Burns C."/>
            <person name="Canback B."/>
            <person name="Casselton L.A."/>
            <person name="Cheng C.K."/>
            <person name="Deng J."/>
            <person name="Dietrich F.S."/>
            <person name="Fargo D.C."/>
            <person name="Farman M.L."/>
            <person name="Gathman A.C."/>
            <person name="Goldberg J."/>
            <person name="Guigo R."/>
            <person name="Hoegger P.J."/>
            <person name="Hooker J.B."/>
            <person name="Huggins A."/>
            <person name="James T.Y."/>
            <person name="Kamada T."/>
            <person name="Kilaru S."/>
            <person name="Kodira C."/>
            <person name="Kues U."/>
            <person name="Kupfer D."/>
            <person name="Kwan H.S."/>
            <person name="Lomsadze A."/>
            <person name="Li W."/>
            <person name="Lilly W.W."/>
            <person name="Ma L.J."/>
            <person name="Mackey A.J."/>
            <person name="Manning G."/>
            <person name="Martin F."/>
            <person name="Muraguchi H."/>
            <person name="Natvig D.O."/>
            <person name="Palmerini H."/>
            <person name="Ramesh M.A."/>
            <person name="Rehmeyer C.J."/>
            <person name="Roe B.A."/>
            <person name="Shenoy N."/>
            <person name="Stanke M."/>
            <person name="Ter-Hovhannisyan V."/>
            <person name="Tunlid A."/>
            <person name="Velagapudi R."/>
            <person name="Vision T.J."/>
            <person name="Zeng Q."/>
            <person name="Zolan M.E."/>
            <person name="Pukkila P.J."/>
        </authorList>
    </citation>
    <scope>NUCLEOTIDE SEQUENCE [LARGE SCALE GENOMIC DNA]</scope>
    <source>
        <strain evidence="4">Okayama-7 / 130 / ATCC MYA-4618 / FGSC 9003</strain>
    </source>
</reference>
<proteinExistence type="predicted"/>
<feature type="transmembrane region" description="Helical" evidence="1">
    <location>
        <begin position="129"/>
        <end position="149"/>
    </location>
</feature>
<accession>A8N734</accession>
<evidence type="ECO:0000313" key="4">
    <source>
        <dbReference type="Proteomes" id="UP000001861"/>
    </source>
</evidence>
<organism evidence="3 4">
    <name type="scientific">Coprinopsis cinerea (strain Okayama-7 / 130 / ATCC MYA-4618 / FGSC 9003)</name>
    <name type="common">Inky cap fungus</name>
    <name type="synonym">Hormographiella aspergillata</name>
    <dbReference type="NCBI Taxonomy" id="240176"/>
    <lineage>
        <taxon>Eukaryota</taxon>
        <taxon>Fungi</taxon>
        <taxon>Dikarya</taxon>
        <taxon>Basidiomycota</taxon>
        <taxon>Agaricomycotina</taxon>
        <taxon>Agaricomycetes</taxon>
        <taxon>Agaricomycetidae</taxon>
        <taxon>Agaricales</taxon>
        <taxon>Agaricineae</taxon>
        <taxon>Psathyrellaceae</taxon>
        <taxon>Coprinopsis</taxon>
    </lineage>
</organism>
<sequence>MTLTDDDGAAEFKLIAAGLVAKQALSYVHVACVVLWLTDYLDLLHLEIQYIWFRKTTLVKLLYIFMRYLPFVILPLFVVHSTLLDIPVEFCKPFFTVLACCVPACYYAAQGFLFLRVHALGYSRILTKYLVAHYVSSSLIMGGIFVKFLTTLHTVESSPFDLFGCTSIVGDGRWMSINYAIILFNEVVMMVLTICIAYRKYILLKTRPLVRIFYRDGTFYFVILAAISTGNILANWLPPDANYAYLLTIIQFTLHNALTTRMMLHVRQVAAEDSDWGPEGVGHGGGGYTEEMSAARFPIQFRGRGVDTYLSATS</sequence>
<feature type="transmembrane region" description="Helical" evidence="1">
    <location>
        <begin position="61"/>
        <end position="83"/>
    </location>
</feature>
<dbReference type="HOGENOM" id="CLU_035509_11_3_1"/>